<dbReference type="Pfam" id="PF04548">
    <property type="entry name" value="AIG1"/>
    <property type="match status" value="1"/>
</dbReference>
<dbReference type="Proteomes" id="UP000472270">
    <property type="component" value="Unassembled WGS sequence"/>
</dbReference>
<protein>
    <recommendedName>
        <fullName evidence="4">AIG1-type G domain-containing protein</fullName>
    </recommendedName>
</protein>
<dbReference type="PANTHER" id="PTHR10903">
    <property type="entry name" value="GTPASE, IMAP FAMILY MEMBER-RELATED"/>
    <property type="match status" value="1"/>
</dbReference>
<proteinExistence type="inferred from homology"/>
<evidence type="ECO:0000256" key="3">
    <source>
        <dbReference type="ARBA" id="ARBA00023134"/>
    </source>
</evidence>
<accession>A0A673GE69</accession>
<reference evidence="5" key="1">
    <citation type="submission" date="2025-08" db="UniProtKB">
        <authorList>
            <consortium name="Ensembl"/>
        </authorList>
    </citation>
    <scope>IDENTIFICATION</scope>
</reference>
<keyword evidence="2" id="KW-0547">Nucleotide-binding</keyword>
<dbReference type="AlphaFoldDB" id="A0A673GE69"/>
<sequence>HNKKCRGAASSNLLYISVLSFVQHQMDLQTLSTMRIVLLGKTGVGKSAAGNTILGQKEFKSEQSMSSVTCECSEK</sequence>
<dbReference type="PANTHER" id="PTHR10903:SF186">
    <property type="entry name" value="GTPASE IMAP FAMILY MEMBER 4-LIKE-RELATED"/>
    <property type="match status" value="1"/>
</dbReference>
<dbReference type="InterPro" id="IPR027417">
    <property type="entry name" value="P-loop_NTPase"/>
</dbReference>
<comment type="similarity">
    <text evidence="1">Belongs to the TRAFAC class TrmE-Era-EngA-EngB-Septin-like GTPase superfamily. AIG1/Toc34/Toc159-like paraseptin GTPase family. IAN subfamily.</text>
</comment>
<dbReference type="InterPro" id="IPR006703">
    <property type="entry name" value="G_AIG1"/>
</dbReference>
<organism evidence="5 6">
    <name type="scientific">Sinocyclocheilus rhinocerous</name>
    <dbReference type="NCBI Taxonomy" id="307959"/>
    <lineage>
        <taxon>Eukaryota</taxon>
        <taxon>Metazoa</taxon>
        <taxon>Chordata</taxon>
        <taxon>Craniata</taxon>
        <taxon>Vertebrata</taxon>
        <taxon>Euteleostomi</taxon>
        <taxon>Actinopterygii</taxon>
        <taxon>Neopterygii</taxon>
        <taxon>Teleostei</taxon>
        <taxon>Ostariophysi</taxon>
        <taxon>Cypriniformes</taxon>
        <taxon>Cyprinidae</taxon>
        <taxon>Cyprininae</taxon>
        <taxon>Sinocyclocheilus</taxon>
    </lineage>
</organism>
<name>A0A673GE69_9TELE</name>
<dbReference type="SUPFAM" id="SSF52540">
    <property type="entry name" value="P-loop containing nucleoside triphosphate hydrolases"/>
    <property type="match status" value="1"/>
</dbReference>
<evidence type="ECO:0000256" key="2">
    <source>
        <dbReference type="ARBA" id="ARBA00022741"/>
    </source>
</evidence>
<dbReference type="Gene3D" id="3.40.50.300">
    <property type="entry name" value="P-loop containing nucleotide triphosphate hydrolases"/>
    <property type="match status" value="1"/>
</dbReference>
<evidence type="ECO:0000256" key="1">
    <source>
        <dbReference type="ARBA" id="ARBA00008535"/>
    </source>
</evidence>
<dbReference type="Ensembl" id="ENSSRHT00000012486.1">
    <property type="protein sequence ID" value="ENSSRHP00000012035.1"/>
    <property type="gene ID" value="ENSSRHG00000006904.1"/>
</dbReference>
<feature type="domain" description="AIG1-type G" evidence="4">
    <location>
        <begin position="35"/>
        <end position="74"/>
    </location>
</feature>
<evidence type="ECO:0000313" key="5">
    <source>
        <dbReference type="Ensembl" id="ENSSRHP00000012035.1"/>
    </source>
</evidence>
<dbReference type="GO" id="GO:0005525">
    <property type="term" value="F:GTP binding"/>
    <property type="evidence" value="ECO:0007669"/>
    <property type="project" value="UniProtKB-KW"/>
</dbReference>
<dbReference type="InterPro" id="IPR045058">
    <property type="entry name" value="GIMA/IAN/Toc"/>
</dbReference>
<evidence type="ECO:0000259" key="4">
    <source>
        <dbReference type="Pfam" id="PF04548"/>
    </source>
</evidence>
<evidence type="ECO:0000313" key="6">
    <source>
        <dbReference type="Proteomes" id="UP000472270"/>
    </source>
</evidence>
<keyword evidence="3" id="KW-0342">GTP-binding</keyword>
<keyword evidence="6" id="KW-1185">Reference proteome</keyword>
<reference evidence="5" key="2">
    <citation type="submission" date="2025-09" db="UniProtKB">
        <authorList>
            <consortium name="Ensembl"/>
        </authorList>
    </citation>
    <scope>IDENTIFICATION</scope>
</reference>